<sequence>MRKLMVFILIFYTSTILAQSPPVNSLKDFQWKNRILLLNIPGDPRKTVEELMKLGPQFAERNLVWFVFSNGNIETNFPGTISDSFASGIPKQYFKGKKAEVALVGKDGEVKYRAPSFSANDIFSRIDSMPMRREEIKNTKPR</sequence>
<dbReference type="Proteomes" id="UP001139028">
    <property type="component" value="Unassembled WGS sequence"/>
</dbReference>
<feature type="chain" id="PRO_5040780602" evidence="2">
    <location>
        <begin position="19"/>
        <end position="142"/>
    </location>
</feature>
<protein>
    <submittedName>
        <fullName evidence="4">DUF4174 domain-containing protein</fullName>
    </submittedName>
</protein>
<evidence type="ECO:0000256" key="2">
    <source>
        <dbReference type="SAM" id="SignalP"/>
    </source>
</evidence>
<keyword evidence="1 2" id="KW-0732">Signal</keyword>
<dbReference type="Pfam" id="PF13778">
    <property type="entry name" value="DUF4174"/>
    <property type="match status" value="1"/>
</dbReference>
<comment type="caution">
    <text evidence="4">The sequence shown here is derived from an EMBL/GenBank/DDBJ whole genome shotgun (WGS) entry which is preliminary data.</text>
</comment>
<name>A0A9X2ERU3_9GAMM</name>
<reference evidence="4" key="1">
    <citation type="journal article" date="2022" name="Arch. Microbiol.">
        <title>Microbulbifer okhotskensis sp. nov., isolated from a deep bottom sediment of the Okhotsk Sea.</title>
        <authorList>
            <person name="Romanenko L."/>
            <person name="Kurilenko V."/>
            <person name="Otstavnykh N."/>
            <person name="Velansky P."/>
            <person name="Isaeva M."/>
            <person name="Mikhailov V."/>
        </authorList>
    </citation>
    <scope>NUCLEOTIDE SEQUENCE</scope>
    <source>
        <strain evidence="4">OS29</strain>
    </source>
</reference>
<evidence type="ECO:0000313" key="5">
    <source>
        <dbReference type="Proteomes" id="UP001139028"/>
    </source>
</evidence>
<feature type="signal peptide" evidence="2">
    <location>
        <begin position="1"/>
        <end position="18"/>
    </location>
</feature>
<evidence type="ECO:0000313" key="4">
    <source>
        <dbReference type="EMBL" id="MCO1334413.1"/>
    </source>
</evidence>
<proteinExistence type="predicted"/>
<gene>
    <name evidence="4" type="ORF">MO867_08675</name>
</gene>
<evidence type="ECO:0000259" key="3">
    <source>
        <dbReference type="Pfam" id="PF13778"/>
    </source>
</evidence>
<organism evidence="4 5">
    <name type="scientific">Microbulbifer okhotskensis</name>
    <dbReference type="NCBI Taxonomy" id="2926617"/>
    <lineage>
        <taxon>Bacteria</taxon>
        <taxon>Pseudomonadati</taxon>
        <taxon>Pseudomonadota</taxon>
        <taxon>Gammaproteobacteria</taxon>
        <taxon>Cellvibrionales</taxon>
        <taxon>Microbulbiferaceae</taxon>
        <taxon>Microbulbifer</taxon>
    </lineage>
</organism>
<dbReference type="InterPro" id="IPR025232">
    <property type="entry name" value="DUF4174"/>
</dbReference>
<feature type="domain" description="DUF4174" evidence="3">
    <location>
        <begin position="26"/>
        <end position="135"/>
    </location>
</feature>
<dbReference type="RefSeq" id="WP_252465954.1">
    <property type="nucleotide sequence ID" value="NZ_JALBWM010000027.1"/>
</dbReference>
<accession>A0A9X2ERU3</accession>
<keyword evidence="5" id="KW-1185">Reference proteome</keyword>
<dbReference type="AlphaFoldDB" id="A0A9X2ERU3"/>
<evidence type="ECO:0000256" key="1">
    <source>
        <dbReference type="ARBA" id="ARBA00022729"/>
    </source>
</evidence>
<dbReference type="EMBL" id="JALBWM010000027">
    <property type="protein sequence ID" value="MCO1334413.1"/>
    <property type="molecule type" value="Genomic_DNA"/>
</dbReference>